<name>A0A7Y0HR73_9CLOT</name>
<feature type="domain" description="Prolow-density lipoprotein receptor-related protein 1-like beta-propeller" evidence="1">
    <location>
        <begin position="325"/>
        <end position="481"/>
    </location>
</feature>
<organism evidence="2 3">
    <name type="scientific">Clostridium muellerianum</name>
    <dbReference type="NCBI Taxonomy" id="2716538"/>
    <lineage>
        <taxon>Bacteria</taxon>
        <taxon>Bacillati</taxon>
        <taxon>Bacillota</taxon>
        <taxon>Clostridia</taxon>
        <taxon>Eubacteriales</taxon>
        <taxon>Clostridiaceae</taxon>
        <taxon>Clostridium</taxon>
    </lineage>
</organism>
<dbReference type="AlphaFoldDB" id="A0A7Y0HR73"/>
<evidence type="ECO:0000313" key="3">
    <source>
        <dbReference type="Proteomes" id="UP000537131"/>
    </source>
</evidence>
<evidence type="ECO:0000313" key="2">
    <source>
        <dbReference type="EMBL" id="NMM65522.1"/>
    </source>
</evidence>
<dbReference type="Pfam" id="PF16472">
    <property type="entry name" value="DUF5050"/>
    <property type="match status" value="1"/>
</dbReference>
<dbReference type="InterPro" id="IPR032485">
    <property type="entry name" value="LRP1-like_beta_prop"/>
</dbReference>
<accession>A0A7Y0HR73</accession>
<dbReference type="InterPro" id="IPR011042">
    <property type="entry name" value="6-blade_b-propeller_TolB-like"/>
</dbReference>
<sequence>MSKKIKFPLEMDNGVMVRTLEELRENFNLEKVVNYFISGKLITWLNDRYYESEAIQVGELNSSSLDFKKKICEIFDIEYIEENDIDIENIEKRNSKITKLKQFTENEDIIRNVNVVAFNQEELSDLLDENAKTIYLCDEKFYLPLSKNDIKYIGISNPVLVINSKIDIDLDEKNIIIEDCILKSDSPISLKVSNSKGIIYEGEIKPQYLKDLDWKVYIKERLFYVDESIEMMKELTCKQDSKGKWYKNINSLYRSRIDGSEEQLLVADDTPVVDFCVVDDIVFFTTGYNTVLSNLRIYRINLDGSNRIDMNIECASYSGGLFKSNDEDKGVLCNKNYFLWIEKGKYNSSLYKAKHDGTQKEKILNLDYLTFNNAKITDKYLFYFHGKNDTLYRLDLDTSSSIQIDTNIRKLDTDGENLYYLKWESTGWGEYRNNSQNCFYKTDLDGKNKVLLEHHYPFSAVVRMNYSKGVLYYYTRKKMGGLFIDSNSPEIENKIILSEFK</sequence>
<reference evidence="2 3" key="1">
    <citation type="submission" date="2020-06" db="EMBL/GenBank/DDBJ databases">
        <title>Complete Genome Sequence of Clostridium muelleri sp. nov. P21T, an Acid-Alcohol Producing Acetogen Isolated from Old Hay.</title>
        <authorList>
            <person name="Duncan K.E."/>
            <person name="Tanner R.S."/>
        </authorList>
    </citation>
    <scope>NUCLEOTIDE SEQUENCE [LARGE SCALE GENOMIC DNA]</scope>
    <source>
        <strain evidence="2 3">P21</strain>
    </source>
</reference>
<proteinExistence type="predicted"/>
<dbReference type="Proteomes" id="UP000537131">
    <property type="component" value="Unassembled WGS sequence"/>
</dbReference>
<protein>
    <recommendedName>
        <fullName evidence="1">Prolow-density lipoprotein receptor-related protein 1-like beta-propeller domain-containing protein</fullName>
    </recommendedName>
</protein>
<dbReference type="RefSeq" id="WP_169300100.1">
    <property type="nucleotide sequence ID" value="NZ_JABBNI010000065.1"/>
</dbReference>
<dbReference type="Gene3D" id="2.120.10.30">
    <property type="entry name" value="TolB, C-terminal domain"/>
    <property type="match status" value="1"/>
</dbReference>
<comment type="caution">
    <text evidence="2">The sequence shown here is derived from an EMBL/GenBank/DDBJ whole genome shotgun (WGS) entry which is preliminary data.</text>
</comment>
<gene>
    <name evidence="2" type="ORF">HBE96_23375</name>
</gene>
<evidence type="ECO:0000259" key="1">
    <source>
        <dbReference type="Pfam" id="PF16472"/>
    </source>
</evidence>
<dbReference type="SUPFAM" id="SSF63825">
    <property type="entry name" value="YWTD domain"/>
    <property type="match status" value="1"/>
</dbReference>
<dbReference type="EMBL" id="JABBNI010000065">
    <property type="protein sequence ID" value="NMM65522.1"/>
    <property type="molecule type" value="Genomic_DNA"/>
</dbReference>
<keyword evidence="3" id="KW-1185">Reference proteome</keyword>